<gene>
    <name evidence="1" type="ORF">M513_02429</name>
    <name evidence="2" type="ORF">M514_02429</name>
</gene>
<accession>A0A085N5P9</accession>
<dbReference type="PANTHER" id="PTHR33064:SF37">
    <property type="entry name" value="RIBONUCLEASE H"/>
    <property type="match status" value="1"/>
</dbReference>
<dbReference type="Gene3D" id="3.30.70.270">
    <property type="match status" value="1"/>
</dbReference>
<sequence length="91" mass="10112">MLNFYRRFLRNAATTQAPFHGYMKDSKTRDRTAIVWTPAATAAFIRCKEDLATAAVLAHPVSSLPLVLMVDASISLLVQYYNSSKTTDGSR</sequence>
<reference evidence="2 3" key="1">
    <citation type="journal article" date="2014" name="Nat. Genet.">
        <title>Genome and transcriptome of the porcine whipworm Trichuris suis.</title>
        <authorList>
            <person name="Jex A.R."/>
            <person name="Nejsum P."/>
            <person name="Schwarz E.M."/>
            <person name="Hu L."/>
            <person name="Young N.D."/>
            <person name="Hall R.S."/>
            <person name="Korhonen P.K."/>
            <person name="Liao S."/>
            <person name="Thamsborg S."/>
            <person name="Xia J."/>
            <person name="Xu P."/>
            <person name="Wang S."/>
            <person name="Scheerlinck J.P."/>
            <person name="Hofmann A."/>
            <person name="Sternberg P.W."/>
            <person name="Wang J."/>
            <person name="Gasser R.B."/>
        </authorList>
    </citation>
    <scope>NUCLEOTIDE SEQUENCE [LARGE SCALE GENOMIC DNA]</scope>
    <source>
        <strain evidence="2">DCEP-RM93F</strain>
        <strain evidence="1">DCEP-RM93M</strain>
    </source>
</reference>
<dbReference type="SUPFAM" id="SSF56672">
    <property type="entry name" value="DNA/RNA polymerases"/>
    <property type="match status" value="1"/>
</dbReference>
<dbReference type="AlphaFoldDB" id="A0A085N5P9"/>
<dbReference type="EMBL" id="KL363192">
    <property type="protein sequence ID" value="KFD56752.1"/>
    <property type="molecule type" value="Genomic_DNA"/>
</dbReference>
<dbReference type="PANTHER" id="PTHR33064">
    <property type="entry name" value="POL PROTEIN"/>
    <property type="match status" value="1"/>
</dbReference>
<proteinExistence type="predicted"/>
<keyword evidence="3" id="KW-1185">Reference proteome</keyword>
<organism evidence="2">
    <name type="scientific">Trichuris suis</name>
    <name type="common">pig whipworm</name>
    <dbReference type="NCBI Taxonomy" id="68888"/>
    <lineage>
        <taxon>Eukaryota</taxon>
        <taxon>Metazoa</taxon>
        <taxon>Ecdysozoa</taxon>
        <taxon>Nematoda</taxon>
        <taxon>Enoplea</taxon>
        <taxon>Dorylaimia</taxon>
        <taxon>Trichinellida</taxon>
        <taxon>Trichuridae</taxon>
        <taxon>Trichuris</taxon>
    </lineage>
</organism>
<protein>
    <submittedName>
        <fullName evidence="2">Uncharacterized protein</fullName>
    </submittedName>
</protein>
<dbReference type="InterPro" id="IPR051320">
    <property type="entry name" value="Viral_Replic_Matur_Polypro"/>
</dbReference>
<dbReference type="Proteomes" id="UP000030758">
    <property type="component" value="Unassembled WGS sequence"/>
</dbReference>
<dbReference type="InterPro" id="IPR043128">
    <property type="entry name" value="Rev_trsase/Diguanyl_cyclase"/>
</dbReference>
<dbReference type="Proteomes" id="UP000030764">
    <property type="component" value="Unassembled WGS sequence"/>
</dbReference>
<evidence type="ECO:0000313" key="3">
    <source>
        <dbReference type="Proteomes" id="UP000030764"/>
    </source>
</evidence>
<dbReference type="EMBL" id="KL367550">
    <property type="protein sequence ID" value="KFD64795.1"/>
    <property type="molecule type" value="Genomic_DNA"/>
</dbReference>
<evidence type="ECO:0000313" key="1">
    <source>
        <dbReference type="EMBL" id="KFD56752.1"/>
    </source>
</evidence>
<evidence type="ECO:0000313" key="2">
    <source>
        <dbReference type="EMBL" id="KFD64795.1"/>
    </source>
</evidence>
<dbReference type="InterPro" id="IPR043502">
    <property type="entry name" value="DNA/RNA_pol_sf"/>
</dbReference>
<name>A0A085N5P9_9BILA</name>